<feature type="domain" description="Malic enzyme N-terminal" evidence="13">
    <location>
        <begin position="85"/>
        <end position="266"/>
    </location>
</feature>
<evidence type="ECO:0000256" key="6">
    <source>
        <dbReference type="ARBA" id="ARBA00050168"/>
    </source>
</evidence>
<protein>
    <recommendedName>
        <fullName evidence="11">Malic enzyme</fullName>
    </recommendedName>
</protein>
<evidence type="ECO:0000256" key="9">
    <source>
        <dbReference type="PIRSR" id="PIRSR000106-2"/>
    </source>
</evidence>
<comment type="similarity">
    <text evidence="2 11">Belongs to the malic enzymes family.</text>
</comment>
<dbReference type="InterPro" id="IPR012302">
    <property type="entry name" value="Malic_NAD-bd"/>
</dbReference>
<feature type="binding site" evidence="10">
    <location>
        <position position="252"/>
    </location>
    <ligand>
        <name>a divalent metal cation</name>
        <dbReference type="ChEBI" id="CHEBI:60240"/>
    </ligand>
</feature>
<dbReference type="InterPro" id="IPR015884">
    <property type="entry name" value="Malic_enzyme_CS"/>
</dbReference>
<accession>A0A5N5WSA7</accession>
<dbReference type="GO" id="GO:0046872">
    <property type="term" value="F:metal ion binding"/>
    <property type="evidence" value="ECO:0007669"/>
    <property type="project" value="UniProtKB-KW"/>
</dbReference>
<evidence type="ECO:0000313" key="14">
    <source>
        <dbReference type="EMBL" id="KAB8070635.1"/>
    </source>
</evidence>
<dbReference type="NCBIfam" id="NF010052">
    <property type="entry name" value="PRK13529.1"/>
    <property type="match status" value="1"/>
</dbReference>
<dbReference type="PANTHER" id="PTHR23406">
    <property type="entry name" value="MALIC ENZYME-RELATED"/>
    <property type="match status" value="1"/>
</dbReference>
<evidence type="ECO:0000256" key="10">
    <source>
        <dbReference type="PIRSR" id="PIRSR000106-3"/>
    </source>
</evidence>
<dbReference type="GO" id="GO:0006108">
    <property type="term" value="P:malate metabolic process"/>
    <property type="evidence" value="ECO:0007669"/>
    <property type="project" value="TreeGrafter"/>
</dbReference>
<dbReference type="SMART" id="SM01274">
    <property type="entry name" value="malic"/>
    <property type="match status" value="1"/>
</dbReference>
<evidence type="ECO:0000313" key="15">
    <source>
        <dbReference type="Proteomes" id="UP000326565"/>
    </source>
</evidence>
<dbReference type="PROSITE" id="PS00331">
    <property type="entry name" value="MALIC_ENZYMES"/>
    <property type="match status" value="1"/>
</dbReference>
<dbReference type="SUPFAM" id="SSF51735">
    <property type="entry name" value="NAD(P)-binding Rossmann-fold domains"/>
    <property type="match status" value="1"/>
</dbReference>
<feature type="binding site" evidence="10">
    <location>
        <position position="251"/>
    </location>
    <ligand>
        <name>a divalent metal cation</name>
        <dbReference type="ChEBI" id="CHEBI:60240"/>
    </ligand>
</feature>
<feature type="active site" description="Proton donor" evidence="8">
    <location>
        <position position="108"/>
    </location>
</feature>
<evidence type="ECO:0000256" key="4">
    <source>
        <dbReference type="ARBA" id="ARBA00023002"/>
    </source>
</evidence>
<dbReference type="OrthoDB" id="5365701at2759"/>
<comment type="cofactor">
    <cofactor evidence="10">
        <name>Mg(2+)</name>
        <dbReference type="ChEBI" id="CHEBI:18420"/>
    </cofactor>
    <cofactor evidence="10">
        <name>Mn(2+)</name>
        <dbReference type="ChEBI" id="CHEBI:29035"/>
    </cofactor>
    <text evidence="10">Divalent metal cations. Prefers magnesium or manganese.</text>
</comment>
<dbReference type="Pfam" id="PF03949">
    <property type="entry name" value="Malic_M"/>
    <property type="match status" value="1"/>
</dbReference>
<feature type="active site" description="Proton acceptor" evidence="8">
    <location>
        <position position="180"/>
    </location>
</feature>
<dbReference type="FunFam" id="3.40.50.720:FF:000055">
    <property type="entry name" value="NAD-dependent malic enzyme"/>
    <property type="match status" value="1"/>
</dbReference>
<evidence type="ECO:0000256" key="5">
    <source>
        <dbReference type="ARBA" id="ARBA00023027"/>
    </source>
</evidence>
<feature type="binding site" evidence="9">
    <location>
        <position position="465"/>
    </location>
    <ligand>
        <name>(S)-malate</name>
        <dbReference type="ChEBI" id="CHEBI:15589"/>
    </ligand>
</feature>
<keyword evidence="5" id="KW-0520">NAD</keyword>
<dbReference type="CDD" id="cd05312">
    <property type="entry name" value="NAD_bind_1_malic_enz"/>
    <property type="match status" value="1"/>
</dbReference>
<evidence type="ECO:0000259" key="13">
    <source>
        <dbReference type="SMART" id="SM01274"/>
    </source>
</evidence>
<evidence type="ECO:0000256" key="1">
    <source>
        <dbReference type="ARBA" id="ARBA00001936"/>
    </source>
</evidence>
<keyword evidence="15" id="KW-1185">Reference proteome</keyword>
<comment type="cofactor">
    <cofactor evidence="1">
        <name>Mn(2+)</name>
        <dbReference type="ChEBI" id="CHEBI:29035"/>
    </cofactor>
</comment>
<evidence type="ECO:0000256" key="8">
    <source>
        <dbReference type="PIRSR" id="PIRSR000106-1"/>
    </source>
</evidence>
<dbReference type="Proteomes" id="UP000326565">
    <property type="component" value="Unassembled WGS sequence"/>
</dbReference>
<dbReference type="PIRSF" id="PIRSF000106">
    <property type="entry name" value="ME"/>
    <property type="match status" value="1"/>
</dbReference>
<proteinExistence type="inferred from homology"/>
<dbReference type="GO" id="GO:0051287">
    <property type="term" value="F:NAD binding"/>
    <property type="evidence" value="ECO:0007669"/>
    <property type="project" value="InterPro"/>
</dbReference>
<feature type="binding site" evidence="9">
    <location>
        <position position="421"/>
    </location>
    <ligand>
        <name>(S)-malate</name>
        <dbReference type="ChEBI" id="CHEBI:15589"/>
    </ligand>
</feature>
<keyword evidence="4 11" id="KW-0560">Oxidoreductase</keyword>
<dbReference type="PANTHER" id="PTHR23406:SF34">
    <property type="entry name" value="NAD-DEPENDENT MALIC ENZYME, MITOCHONDRIAL"/>
    <property type="match status" value="1"/>
</dbReference>
<name>A0A5N5WSA7_9EURO</name>
<dbReference type="InterPro" id="IPR046346">
    <property type="entry name" value="Aminoacid_DH-like_N_sf"/>
</dbReference>
<dbReference type="PRINTS" id="PR00072">
    <property type="entry name" value="MALOXRDTASE"/>
</dbReference>
<dbReference type="Gene3D" id="3.40.50.10380">
    <property type="entry name" value="Malic enzyme, N-terminal domain"/>
    <property type="match status" value="1"/>
</dbReference>
<reference evidence="14 15" key="1">
    <citation type="submission" date="2019-04" db="EMBL/GenBank/DDBJ databases">
        <title>Friends and foes A comparative genomics study of 23 Aspergillus species from section Flavi.</title>
        <authorList>
            <consortium name="DOE Joint Genome Institute"/>
            <person name="Kjaerbolling I."/>
            <person name="Vesth T."/>
            <person name="Frisvad J.C."/>
            <person name="Nybo J.L."/>
            <person name="Theobald S."/>
            <person name="Kildgaard S."/>
            <person name="Isbrandt T."/>
            <person name="Kuo A."/>
            <person name="Sato A."/>
            <person name="Lyhne E.K."/>
            <person name="Kogle M.E."/>
            <person name="Wiebenga A."/>
            <person name="Kun R.S."/>
            <person name="Lubbers R.J."/>
            <person name="Makela M.R."/>
            <person name="Barry K."/>
            <person name="Chovatia M."/>
            <person name="Clum A."/>
            <person name="Daum C."/>
            <person name="Haridas S."/>
            <person name="He G."/>
            <person name="LaButti K."/>
            <person name="Lipzen A."/>
            <person name="Mondo S."/>
            <person name="Riley R."/>
            <person name="Salamov A."/>
            <person name="Simmons B.A."/>
            <person name="Magnuson J.K."/>
            <person name="Henrissat B."/>
            <person name="Mortensen U.H."/>
            <person name="Larsen T.O."/>
            <person name="Devries R.P."/>
            <person name="Grigoriev I.V."/>
            <person name="Machida M."/>
            <person name="Baker S.E."/>
            <person name="Andersen M.R."/>
        </authorList>
    </citation>
    <scope>NUCLEOTIDE SEQUENCE [LARGE SCALE GENOMIC DNA]</scope>
    <source>
        <strain evidence="14 15">CBS 151.66</strain>
    </source>
</reference>
<evidence type="ECO:0000256" key="11">
    <source>
        <dbReference type="RuleBase" id="RU003426"/>
    </source>
</evidence>
<evidence type="ECO:0000256" key="3">
    <source>
        <dbReference type="ARBA" id="ARBA00022723"/>
    </source>
</evidence>
<evidence type="ECO:0000259" key="12">
    <source>
        <dbReference type="SMART" id="SM00919"/>
    </source>
</evidence>
<dbReference type="InterPro" id="IPR037062">
    <property type="entry name" value="Malic_N_dom_sf"/>
</dbReference>
<sequence length="573" mass="63571">MPMSKHLPRVASGPLECPYEGKNVIASSQFNKGSAFTEEERKTFKLHGLLPPNIQTLEEQVQRASQQYKSRPDDLAKNTFMASMKAQNEVLYYNLVQTHLKEMFGVIYTPTEGDAIQNYSRLFRRPEGCFLNINDQDRIEEFLSNFGRGADVDYIVVSDGEEVLGIGDQGVGSILISVAKLVLTTLCAGIHPSRQLPVVLDCGTDNESLLNDKLYLGLRQRRVRGKVYDQFVDKFVTTARKMFPKAYIHFEDFGLQNARRLLNRYRPHIPCFNDDIQGTGCVTLAALMAAFHVGNIKLADVRVVIFGSGSAGIGIAEQITDTLATETGRTKQEASRQIWCLDKPGLLLKSLGNQLTAGQAPFARNDDEWPKGGDTDLLSVVKEVQPHVLIGTSTKPKAFTEDIIREMANHTEHPIIFPLSNPTRLHEASPEDINRWTDGRALMATGSPFPPVERNGVKYEVAECNNSTCFPGIGLGAVLSQTRILSDKMLVAAAKALASQSPALQDPNRPLLPDVENVREISVDIACAVIKTAVEEGHTQEEGIPTEEKDLEEWIRVQMWEPVYRPLVKAGQK</sequence>
<evidence type="ECO:0000256" key="7">
    <source>
        <dbReference type="ARBA" id="ARBA00052591"/>
    </source>
</evidence>
<dbReference type="Pfam" id="PF00390">
    <property type="entry name" value="malic"/>
    <property type="match status" value="1"/>
</dbReference>
<dbReference type="GO" id="GO:0005739">
    <property type="term" value="C:mitochondrion"/>
    <property type="evidence" value="ECO:0007669"/>
    <property type="project" value="TreeGrafter"/>
</dbReference>
<keyword evidence="3 10" id="KW-0479">Metal-binding</keyword>
<dbReference type="InterPro" id="IPR001891">
    <property type="entry name" value="Malic_OxRdtase"/>
</dbReference>
<dbReference type="EMBL" id="ML732296">
    <property type="protein sequence ID" value="KAB8070635.1"/>
    <property type="molecule type" value="Genomic_DNA"/>
</dbReference>
<comment type="catalytic activity">
    <reaction evidence="6">
        <text>oxaloacetate + H(+) = pyruvate + CO2</text>
        <dbReference type="Rhea" id="RHEA:15641"/>
        <dbReference type="ChEBI" id="CHEBI:15361"/>
        <dbReference type="ChEBI" id="CHEBI:15378"/>
        <dbReference type="ChEBI" id="CHEBI:16452"/>
        <dbReference type="ChEBI" id="CHEBI:16526"/>
        <dbReference type="EC" id="1.1.1.38"/>
    </reaction>
</comment>
<dbReference type="SUPFAM" id="SSF53223">
    <property type="entry name" value="Aminoacid dehydrogenase-like, N-terminal domain"/>
    <property type="match status" value="1"/>
</dbReference>
<evidence type="ECO:0000256" key="2">
    <source>
        <dbReference type="ARBA" id="ARBA00008785"/>
    </source>
</evidence>
<feature type="domain" description="Malic enzyme NAD-binding" evidence="12">
    <location>
        <begin position="276"/>
        <end position="534"/>
    </location>
</feature>
<dbReference type="InterPro" id="IPR036291">
    <property type="entry name" value="NAD(P)-bd_dom_sf"/>
</dbReference>
<organism evidence="14 15">
    <name type="scientific">Aspergillus leporis</name>
    <dbReference type="NCBI Taxonomy" id="41062"/>
    <lineage>
        <taxon>Eukaryota</taxon>
        <taxon>Fungi</taxon>
        <taxon>Dikarya</taxon>
        <taxon>Ascomycota</taxon>
        <taxon>Pezizomycotina</taxon>
        <taxon>Eurotiomycetes</taxon>
        <taxon>Eurotiomycetidae</taxon>
        <taxon>Eurotiales</taxon>
        <taxon>Aspergillaceae</taxon>
        <taxon>Aspergillus</taxon>
        <taxon>Aspergillus subgen. Circumdati</taxon>
    </lineage>
</organism>
<gene>
    <name evidence="14" type="ORF">BDV29DRAFT_180624</name>
</gene>
<dbReference type="AlphaFoldDB" id="A0A5N5WSA7"/>
<dbReference type="SMART" id="SM00919">
    <property type="entry name" value="Malic_M"/>
    <property type="match status" value="1"/>
</dbReference>
<dbReference type="GO" id="GO:0005829">
    <property type="term" value="C:cytosol"/>
    <property type="evidence" value="ECO:0007669"/>
    <property type="project" value="TreeGrafter"/>
</dbReference>
<comment type="catalytic activity">
    <reaction evidence="7">
        <text>(S)-malate + NAD(+) = pyruvate + CO2 + NADH</text>
        <dbReference type="Rhea" id="RHEA:12653"/>
        <dbReference type="ChEBI" id="CHEBI:15361"/>
        <dbReference type="ChEBI" id="CHEBI:15589"/>
        <dbReference type="ChEBI" id="CHEBI:16526"/>
        <dbReference type="ChEBI" id="CHEBI:57540"/>
        <dbReference type="ChEBI" id="CHEBI:57945"/>
        <dbReference type="EC" id="1.1.1.38"/>
    </reaction>
</comment>
<dbReference type="FunFam" id="3.40.50.10380:FF:000001">
    <property type="entry name" value="NAD-dependent malic enzyme"/>
    <property type="match status" value="1"/>
</dbReference>
<dbReference type="InterPro" id="IPR012301">
    <property type="entry name" value="Malic_N_dom"/>
</dbReference>
<feature type="binding site" evidence="10">
    <location>
        <position position="275"/>
    </location>
    <ligand>
        <name>a divalent metal cation</name>
        <dbReference type="ChEBI" id="CHEBI:60240"/>
    </ligand>
</feature>
<dbReference type="GO" id="GO:0004471">
    <property type="term" value="F:malate dehydrogenase (decarboxylating) (NAD+) activity"/>
    <property type="evidence" value="ECO:0007669"/>
    <property type="project" value="TreeGrafter"/>
</dbReference>
<dbReference type="Gene3D" id="3.40.50.720">
    <property type="entry name" value="NAD(P)-binding Rossmann-like Domain"/>
    <property type="match status" value="1"/>
</dbReference>